<accession>W4M0K0</accession>
<dbReference type="AlphaFoldDB" id="W4M0K0"/>
<dbReference type="Pfam" id="PF13469">
    <property type="entry name" value="Sulfotransfer_3"/>
    <property type="match status" value="1"/>
</dbReference>
<proteinExistence type="predicted"/>
<evidence type="ECO:0008006" key="4">
    <source>
        <dbReference type="Google" id="ProtNLM"/>
    </source>
</evidence>
<organism evidence="2 3">
    <name type="scientific">Candidatus Entotheonella gemina</name>
    <dbReference type="NCBI Taxonomy" id="1429439"/>
    <lineage>
        <taxon>Bacteria</taxon>
        <taxon>Pseudomonadati</taxon>
        <taxon>Nitrospinota/Tectimicrobiota group</taxon>
        <taxon>Candidatus Tectimicrobiota</taxon>
        <taxon>Candidatus Entotheonellia</taxon>
        <taxon>Candidatus Entotheonellales</taxon>
        <taxon>Candidatus Entotheonellaceae</taxon>
        <taxon>Candidatus Entotheonella</taxon>
    </lineage>
</organism>
<gene>
    <name evidence="2" type="ORF">ETSY2_32830</name>
</gene>
<reference evidence="2 3" key="1">
    <citation type="journal article" date="2014" name="Nature">
        <title>An environmental bacterial taxon with a large and distinct metabolic repertoire.</title>
        <authorList>
            <person name="Wilson M.C."/>
            <person name="Mori T."/>
            <person name="Ruckert C."/>
            <person name="Uria A.R."/>
            <person name="Helf M.J."/>
            <person name="Takada K."/>
            <person name="Gernert C."/>
            <person name="Steffens U.A."/>
            <person name="Heycke N."/>
            <person name="Schmitt S."/>
            <person name="Rinke C."/>
            <person name="Helfrich E.J."/>
            <person name="Brachmann A.O."/>
            <person name="Gurgui C."/>
            <person name="Wakimoto T."/>
            <person name="Kracht M."/>
            <person name="Crusemann M."/>
            <person name="Hentschel U."/>
            <person name="Abe I."/>
            <person name="Matsunaga S."/>
            <person name="Kalinowski J."/>
            <person name="Takeyama H."/>
            <person name="Piel J."/>
        </authorList>
    </citation>
    <scope>NUCLEOTIDE SEQUENCE [LARGE SCALE GENOMIC DNA]</scope>
    <source>
        <strain evidence="3">TSY2</strain>
    </source>
</reference>
<evidence type="ECO:0000256" key="1">
    <source>
        <dbReference type="ARBA" id="ARBA00022679"/>
    </source>
</evidence>
<evidence type="ECO:0000313" key="3">
    <source>
        <dbReference type="Proteomes" id="UP000019140"/>
    </source>
</evidence>
<protein>
    <recommendedName>
        <fullName evidence="4">Sulfotransferase</fullName>
    </recommendedName>
</protein>
<keyword evidence="1" id="KW-0808">Transferase</keyword>
<sequence length="229" mass="27129">MQSKLIHNIKMTLCGRPLRSQEIHPAPFFIIGSGRSGTTLLRAMLAMHSDIHIPPETYVLGRVIRNYKRYSRLPWHMVLKFTLAEFEYFPEFDTFEFSLAKLYRELLHTPYENRNLAFVLHQFYMSHARLKQPQAIRWGDKTPVNTFNLNDIQDVFPEALYIHLIRDGRDVISSYLEMGRYQTIEAAANRWLLAVNKAKAFGQRFPERYMEIKYEDFIIDPKYFLQAIC</sequence>
<dbReference type="GO" id="GO:0008476">
    <property type="term" value="F:protein-tyrosine sulfotransferase activity"/>
    <property type="evidence" value="ECO:0007669"/>
    <property type="project" value="InterPro"/>
</dbReference>
<dbReference type="Gene3D" id="3.40.50.300">
    <property type="entry name" value="P-loop containing nucleotide triphosphate hydrolases"/>
    <property type="match status" value="1"/>
</dbReference>
<dbReference type="PANTHER" id="PTHR12788">
    <property type="entry name" value="PROTEIN-TYROSINE SULFOTRANSFERASE 2"/>
    <property type="match status" value="1"/>
</dbReference>
<dbReference type="PANTHER" id="PTHR12788:SF10">
    <property type="entry name" value="PROTEIN-TYROSINE SULFOTRANSFERASE"/>
    <property type="match status" value="1"/>
</dbReference>
<name>W4M0K0_9BACT</name>
<comment type="caution">
    <text evidence="2">The sequence shown here is derived from an EMBL/GenBank/DDBJ whole genome shotgun (WGS) entry which is preliminary data.</text>
</comment>
<dbReference type="InterPro" id="IPR027417">
    <property type="entry name" value="P-loop_NTPase"/>
</dbReference>
<dbReference type="Proteomes" id="UP000019140">
    <property type="component" value="Unassembled WGS sequence"/>
</dbReference>
<dbReference type="InterPro" id="IPR026634">
    <property type="entry name" value="TPST-like"/>
</dbReference>
<dbReference type="EMBL" id="AZHX01001402">
    <property type="protein sequence ID" value="ETX03673.1"/>
    <property type="molecule type" value="Genomic_DNA"/>
</dbReference>
<dbReference type="HOGENOM" id="CLU_1208010_0_0_7"/>
<dbReference type="SUPFAM" id="SSF52540">
    <property type="entry name" value="P-loop containing nucleoside triphosphate hydrolases"/>
    <property type="match status" value="1"/>
</dbReference>
<keyword evidence="3" id="KW-1185">Reference proteome</keyword>
<evidence type="ECO:0000313" key="2">
    <source>
        <dbReference type="EMBL" id="ETX03673.1"/>
    </source>
</evidence>